<accession>A0A1I7IUK4</accession>
<evidence type="ECO:0000313" key="1">
    <source>
        <dbReference type="EMBL" id="SFU76572.1"/>
    </source>
</evidence>
<name>A0A1I7IUK4_9FLAO</name>
<dbReference type="AlphaFoldDB" id="A0A1I7IUK4"/>
<sequence>MKVNGIVLLLLLLNYGCNKPTALENRFLGDWQIIESVNMDHTIKDIINSTLILTKWVFLVTT</sequence>
<dbReference type="EMBL" id="FPBK01000022">
    <property type="protein sequence ID" value="SFU76572.1"/>
    <property type="molecule type" value="Genomic_DNA"/>
</dbReference>
<evidence type="ECO:0000313" key="2">
    <source>
        <dbReference type="Proteomes" id="UP000199138"/>
    </source>
</evidence>
<dbReference type="Proteomes" id="UP000199138">
    <property type="component" value="Unassembled WGS sequence"/>
</dbReference>
<proteinExistence type="predicted"/>
<organism evidence="1 2">
    <name type="scientific">Pustulibacterium marinum</name>
    <dbReference type="NCBI Taxonomy" id="1224947"/>
    <lineage>
        <taxon>Bacteria</taxon>
        <taxon>Pseudomonadati</taxon>
        <taxon>Bacteroidota</taxon>
        <taxon>Flavobacteriia</taxon>
        <taxon>Flavobacteriales</taxon>
        <taxon>Flavobacteriaceae</taxon>
        <taxon>Pustulibacterium</taxon>
    </lineage>
</organism>
<gene>
    <name evidence="1" type="ORF">SAMN05216480_12216</name>
</gene>
<protein>
    <submittedName>
        <fullName evidence="1">Uncharacterized protein</fullName>
    </submittedName>
</protein>
<keyword evidence="2" id="KW-1185">Reference proteome</keyword>
<reference evidence="1 2" key="1">
    <citation type="submission" date="2016-10" db="EMBL/GenBank/DDBJ databases">
        <authorList>
            <person name="de Groot N.N."/>
        </authorList>
    </citation>
    <scope>NUCLEOTIDE SEQUENCE [LARGE SCALE GENOMIC DNA]</scope>
    <source>
        <strain evidence="1 2">CGMCC 1.12333</strain>
    </source>
</reference>